<dbReference type="Pfam" id="PF00561">
    <property type="entry name" value="Abhydrolase_1"/>
    <property type="match status" value="1"/>
</dbReference>
<sequence>MSVTRRGEARVASRYFVPGAITDNGHGQFMTGQMYVEHLLAPERESASALVFLHGGALTGHCWMQTADGRPGWAPSAVDRGYDVVVVDQPDRGRSGWSISADADDFTRLSAGDVERLFTACAAHRAWSGAEGHTQWPGTGRVGDPVFDQFFAGTVPYLSDHALSQERARDAVAGLLTTIGPAVLVTHSQSGPQGWVAAGAAPQQVRAIIAIEPSGPPGREFFTGEPARGYGISDIPVGLDAEGMSVLRDIPILVVTGSASYHACYDDETVALMRSWGLRVEHVYLADVGIVGNGHMMQVESNSDQILELALTWLGTL</sequence>
<evidence type="ECO:0000313" key="3">
    <source>
        <dbReference type="Proteomes" id="UP001500449"/>
    </source>
</evidence>
<comment type="caution">
    <text evidence="2">The sequence shown here is derived from an EMBL/GenBank/DDBJ whole genome shotgun (WGS) entry which is preliminary data.</text>
</comment>
<dbReference type="EMBL" id="BAAAQK010000009">
    <property type="protein sequence ID" value="GAA1853463.1"/>
    <property type="molecule type" value="Genomic_DNA"/>
</dbReference>
<dbReference type="InterPro" id="IPR029058">
    <property type="entry name" value="AB_hydrolase_fold"/>
</dbReference>
<protein>
    <submittedName>
        <fullName evidence="2">Esterase</fullName>
    </submittedName>
</protein>
<gene>
    <name evidence="2" type="ORF">GCM10009836_36930</name>
</gene>
<dbReference type="InterPro" id="IPR050228">
    <property type="entry name" value="Carboxylesterase_BioH"/>
</dbReference>
<accession>A0ABN2N7P9</accession>
<proteinExistence type="predicted"/>
<keyword evidence="3" id="KW-1185">Reference proteome</keyword>
<evidence type="ECO:0000313" key="2">
    <source>
        <dbReference type="EMBL" id="GAA1853463.1"/>
    </source>
</evidence>
<reference evidence="2 3" key="1">
    <citation type="journal article" date="2019" name="Int. J. Syst. Evol. Microbiol.">
        <title>The Global Catalogue of Microorganisms (GCM) 10K type strain sequencing project: providing services to taxonomists for standard genome sequencing and annotation.</title>
        <authorList>
            <consortium name="The Broad Institute Genomics Platform"/>
            <consortium name="The Broad Institute Genome Sequencing Center for Infectious Disease"/>
            <person name="Wu L."/>
            <person name="Ma J."/>
        </authorList>
    </citation>
    <scope>NUCLEOTIDE SEQUENCE [LARGE SCALE GENOMIC DNA]</scope>
    <source>
        <strain evidence="2 3">JCM 16009</strain>
    </source>
</reference>
<dbReference type="PANTHER" id="PTHR43194">
    <property type="entry name" value="HYDROLASE ALPHA/BETA FOLD FAMILY"/>
    <property type="match status" value="1"/>
</dbReference>
<organism evidence="2 3">
    <name type="scientific">Pseudonocardia ailaonensis</name>
    <dbReference type="NCBI Taxonomy" id="367279"/>
    <lineage>
        <taxon>Bacteria</taxon>
        <taxon>Bacillati</taxon>
        <taxon>Actinomycetota</taxon>
        <taxon>Actinomycetes</taxon>
        <taxon>Pseudonocardiales</taxon>
        <taxon>Pseudonocardiaceae</taxon>
        <taxon>Pseudonocardia</taxon>
    </lineage>
</organism>
<dbReference type="SUPFAM" id="SSF53474">
    <property type="entry name" value="alpha/beta-Hydrolases"/>
    <property type="match status" value="1"/>
</dbReference>
<dbReference type="Proteomes" id="UP001500449">
    <property type="component" value="Unassembled WGS sequence"/>
</dbReference>
<feature type="domain" description="AB hydrolase-1" evidence="1">
    <location>
        <begin position="49"/>
        <end position="217"/>
    </location>
</feature>
<dbReference type="Gene3D" id="3.40.50.1820">
    <property type="entry name" value="alpha/beta hydrolase"/>
    <property type="match status" value="1"/>
</dbReference>
<dbReference type="InterPro" id="IPR000073">
    <property type="entry name" value="AB_hydrolase_1"/>
</dbReference>
<name>A0ABN2N7P9_9PSEU</name>
<evidence type="ECO:0000259" key="1">
    <source>
        <dbReference type="Pfam" id="PF00561"/>
    </source>
</evidence>
<dbReference type="PANTHER" id="PTHR43194:SF4">
    <property type="entry name" value="AB HYDROLASE-1 DOMAIN-CONTAINING PROTEIN"/>
    <property type="match status" value="1"/>
</dbReference>